<evidence type="ECO:0000256" key="6">
    <source>
        <dbReference type="SAM" id="Phobius"/>
    </source>
</evidence>
<name>A0A101KT58_RHILI</name>
<dbReference type="Pfam" id="PF01895">
    <property type="entry name" value="PhoU"/>
    <property type="match status" value="1"/>
</dbReference>
<dbReference type="SUPFAM" id="SSF109755">
    <property type="entry name" value="PhoU-like"/>
    <property type="match status" value="1"/>
</dbReference>
<gene>
    <name evidence="8" type="ORF">AU467_22190</name>
</gene>
<feature type="transmembrane region" description="Helical" evidence="6">
    <location>
        <begin position="283"/>
        <end position="301"/>
    </location>
</feature>
<feature type="transmembrane region" description="Helical" evidence="6">
    <location>
        <begin position="174"/>
        <end position="199"/>
    </location>
</feature>
<keyword evidence="2" id="KW-1003">Cell membrane</keyword>
<feature type="transmembrane region" description="Helical" evidence="6">
    <location>
        <begin position="136"/>
        <end position="154"/>
    </location>
</feature>
<dbReference type="GO" id="GO:0044341">
    <property type="term" value="P:sodium-dependent phosphate transport"/>
    <property type="evidence" value="ECO:0007669"/>
    <property type="project" value="InterPro"/>
</dbReference>
<keyword evidence="5 6" id="KW-0472">Membrane</keyword>
<dbReference type="InterPro" id="IPR003841">
    <property type="entry name" value="Na/Pi_transpt"/>
</dbReference>
<comment type="subcellular location">
    <subcellularLocation>
        <location evidence="1">Cell membrane</location>
        <topology evidence="1">Multi-pass membrane protein</topology>
    </subcellularLocation>
</comment>
<keyword evidence="3 6" id="KW-0812">Transmembrane</keyword>
<dbReference type="PANTHER" id="PTHR10010">
    <property type="entry name" value="SOLUTE CARRIER FAMILY 34 SODIUM PHOSPHATE , MEMBER 2-RELATED"/>
    <property type="match status" value="1"/>
</dbReference>
<dbReference type="AlphaFoldDB" id="A0A101KT58"/>
<dbReference type="PANTHER" id="PTHR10010:SF46">
    <property type="entry name" value="SODIUM-DEPENDENT PHOSPHATE TRANSPORT PROTEIN 2B"/>
    <property type="match status" value="1"/>
</dbReference>
<evidence type="ECO:0000256" key="5">
    <source>
        <dbReference type="ARBA" id="ARBA00023136"/>
    </source>
</evidence>
<proteinExistence type="predicted"/>
<protein>
    <submittedName>
        <fullName evidence="8">Na+ cotransporter</fullName>
    </submittedName>
</protein>
<evidence type="ECO:0000313" key="8">
    <source>
        <dbReference type="EMBL" id="KUM26434.1"/>
    </source>
</evidence>
<dbReference type="GO" id="GO:0005886">
    <property type="term" value="C:plasma membrane"/>
    <property type="evidence" value="ECO:0007669"/>
    <property type="project" value="UniProtKB-SubCell"/>
</dbReference>
<dbReference type="GO" id="GO:0005436">
    <property type="term" value="F:sodium:phosphate symporter activity"/>
    <property type="evidence" value="ECO:0007669"/>
    <property type="project" value="InterPro"/>
</dbReference>
<evidence type="ECO:0000256" key="4">
    <source>
        <dbReference type="ARBA" id="ARBA00022989"/>
    </source>
</evidence>
<sequence>MSGSVVLLHLAGAVALMLFATRMVKTGVERAYGDVLRHRLRATMRNPLMAVLAGCGLAIALQSSTAVTLLVGSFAGAGIVSGAAGQLAVRGAEIGSALVVKLLTFDLSLLVPVCLVAGTFMFMATERRDWRQFGRILVGIGLLLLSLEMIGQASEPLRQSTLMPMIVNYFSGDFVTACLLAALITWLFHSSIAAVLLLVTLAGRGFIPPELGIVLVLGVNLGSSIIAPLLTRNADPGVRVVPIGNLLMRGMGSLVMLILFMTLKPPVGFLGATGPDQIVNAHILFNVIILLAGLPLAGLVYRASEKIVALGAAPVPATALDVVELSALNESALDTPSQALANATREVVRVCETVEIMLKRIIELYESADSDKIKALAALDDRVDQKHAAIKLYLAKVTKNPLSEDEALRCQELIGACVKLEQVGDIIVRNMLVHVRKKLERGLEFTPEGWRELSAFHASVLANARLAFNVLVSRDPETARQLVLEKDLLREREKETSASHFVRLRDGAAKSVETSSIHLDTIRDLKQINSLLASIAYPVLEERGLLGGSRLRAS</sequence>
<evidence type="ECO:0000256" key="2">
    <source>
        <dbReference type="ARBA" id="ARBA00022475"/>
    </source>
</evidence>
<dbReference type="InterPro" id="IPR038078">
    <property type="entry name" value="PhoU-like_sf"/>
</dbReference>
<dbReference type="Gene3D" id="1.20.58.220">
    <property type="entry name" value="Phosphate transport system protein phou homolog 2, domain 2"/>
    <property type="match status" value="1"/>
</dbReference>
<dbReference type="Pfam" id="PF02690">
    <property type="entry name" value="Na_Pi_cotrans"/>
    <property type="match status" value="2"/>
</dbReference>
<organism evidence="8 9">
    <name type="scientific">Rhizobium loti</name>
    <name type="common">Mesorhizobium loti</name>
    <dbReference type="NCBI Taxonomy" id="381"/>
    <lineage>
        <taxon>Bacteria</taxon>
        <taxon>Pseudomonadati</taxon>
        <taxon>Pseudomonadota</taxon>
        <taxon>Alphaproteobacteria</taxon>
        <taxon>Hyphomicrobiales</taxon>
        <taxon>Phyllobacteriaceae</taxon>
        <taxon>Mesorhizobium</taxon>
    </lineage>
</organism>
<dbReference type="InterPro" id="IPR026022">
    <property type="entry name" value="PhoU_dom"/>
</dbReference>
<keyword evidence="4 6" id="KW-1133">Transmembrane helix</keyword>
<feature type="transmembrane region" description="Helical" evidence="6">
    <location>
        <begin position="107"/>
        <end position="124"/>
    </location>
</feature>
<feature type="domain" description="PhoU" evidence="7">
    <location>
        <begin position="348"/>
        <end position="429"/>
    </location>
</feature>
<feature type="transmembrane region" description="Helical" evidence="6">
    <location>
        <begin position="211"/>
        <end position="231"/>
    </location>
</feature>
<dbReference type="OrthoDB" id="5778511at2"/>
<dbReference type="EMBL" id="LPWA01000106">
    <property type="protein sequence ID" value="KUM26434.1"/>
    <property type="molecule type" value="Genomic_DNA"/>
</dbReference>
<evidence type="ECO:0000256" key="3">
    <source>
        <dbReference type="ARBA" id="ARBA00022692"/>
    </source>
</evidence>
<comment type="caution">
    <text evidence="8">The sequence shown here is derived from an EMBL/GenBank/DDBJ whole genome shotgun (WGS) entry which is preliminary data.</text>
</comment>
<dbReference type="NCBIfam" id="NF037997">
    <property type="entry name" value="Na_Pi_symport"/>
    <property type="match status" value="1"/>
</dbReference>
<evidence type="ECO:0000256" key="1">
    <source>
        <dbReference type="ARBA" id="ARBA00004651"/>
    </source>
</evidence>
<feature type="transmembrane region" description="Helical" evidence="6">
    <location>
        <begin position="44"/>
        <end position="61"/>
    </location>
</feature>
<feature type="transmembrane region" description="Helical" evidence="6">
    <location>
        <begin position="243"/>
        <end position="263"/>
    </location>
</feature>
<evidence type="ECO:0000313" key="9">
    <source>
        <dbReference type="Proteomes" id="UP000053176"/>
    </source>
</evidence>
<accession>A0A101KT58</accession>
<evidence type="ECO:0000259" key="7">
    <source>
        <dbReference type="Pfam" id="PF01895"/>
    </source>
</evidence>
<reference evidence="8 9" key="1">
    <citation type="submission" date="2015-12" db="EMBL/GenBank/DDBJ databases">
        <title>Draft genome sequence of Mesorhizobium sp. UFLA 01-765, a multitolerant efficient symbiont and plant-growth promoting strain isolated from Zn-mining soil using Leucaena leucocephala as a trap plant.</title>
        <authorList>
            <person name="Rangel W.M."/>
            <person name="Thijs S."/>
            <person name="Longatti S.M."/>
            <person name="Moreira F.M."/>
            <person name="Weyens N."/>
            <person name="Vangronsveld J."/>
            <person name="Van Hamme J.D."/>
            <person name="Bottos E.M."/>
            <person name="Rineau F."/>
        </authorList>
    </citation>
    <scope>NUCLEOTIDE SEQUENCE [LARGE SCALE GENOMIC DNA]</scope>
    <source>
        <strain evidence="8 9">UFLA 01-765</strain>
    </source>
</reference>
<dbReference type="Proteomes" id="UP000053176">
    <property type="component" value="Unassembled WGS sequence"/>
</dbReference>